<protein>
    <submittedName>
        <fullName evidence="4">Carbamoyltransferase</fullName>
    </submittedName>
</protein>
<evidence type="ECO:0000256" key="1">
    <source>
        <dbReference type="ARBA" id="ARBA00006129"/>
    </source>
</evidence>
<evidence type="ECO:0000313" key="5">
    <source>
        <dbReference type="Proteomes" id="UP000077173"/>
    </source>
</evidence>
<reference evidence="4 5" key="1">
    <citation type="submission" date="2016-02" db="EMBL/GenBank/DDBJ databases">
        <title>Draft genome sequence of the strain BR 10247T Bradyrhizobium neotropicale isolated from nodules of Centrolobium paraense.</title>
        <authorList>
            <person name="Simoes-Araujo J.L."/>
            <person name="Barauna A.C."/>
            <person name="Silva K."/>
            <person name="Zilli J.E."/>
        </authorList>
    </citation>
    <scope>NUCLEOTIDE SEQUENCE [LARGE SCALE GENOMIC DNA]</scope>
    <source>
        <strain evidence="4 5">BR 10247</strain>
    </source>
</reference>
<dbReference type="SUPFAM" id="SSF53067">
    <property type="entry name" value="Actin-like ATPase domain"/>
    <property type="match status" value="1"/>
</dbReference>
<proteinExistence type="inferred from homology"/>
<dbReference type="CDD" id="cd24098">
    <property type="entry name" value="ASKHA_NBD_TobZ_N"/>
    <property type="match status" value="1"/>
</dbReference>
<evidence type="ECO:0000259" key="2">
    <source>
        <dbReference type="Pfam" id="PF02543"/>
    </source>
</evidence>
<dbReference type="InterPro" id="IPR031730">
    <property type="entry name" value="Carbam_trans_C"/>
</dbReference>
<keyword evidence="5" id="KW-1185">Reference proteome</keyword>
<dbReference type="RefSeq" id="WP_063681804.1">
    <property type="nucleotide sequence ID" value="NZ_LSEF01000113.1"/>
</dbReference>
<comment type="similarity">
    <text evidence="1">Belongs to the NodU/CmcH family.</text>
</comment>
<dbReference type="Gene3D" id="3.90.870.20">
    <property type="entry name" value="Carbamoyltransferase, C-terminal domain"/>
    <property type="match status" value="1"/>
</dbReference>
<name>A0A176YLJ2_9BRAD</name>
<dbReference type="Pfam" id="PF02543">
    <property type="entry name" value="Carbam_trans_N"/>
    <property type="match status" value="1"/>
</dbReference>
<dbReference type="InterPro" id="IPR038152">
    <property type="entry name" value="Carbam_trans_C_sf"/>
</dbReference>
<dbReference type="EMBL" id="LSEF01000113">
    <property type="protein sequence ID" value="OAF07451.1"/>
    <property type="molecule type" value="Genomic_DNA"/>
</dbReference>
<dbReference type="Pfam" id="PF16861">
    <property type="entry name" value="Carbam_trans_C"/>
    <property type="match status" value="1"/>
</dbReference>
<dbReference type="InterPro" id="IPR051338">
    <property type="entry name" value="NodU/CmcH_Carbamoyltrnsfr"/>
</dbReference>
<dbReference type="GO" id="GO:0016740">
    <property type="term" value="F:transferase activity"/>
    <property type="evidence" value="ECO:0007669"/>
    <property type="project" value="UniProtKB-KW"/>
</dbReference>
<dbReference type="PANTHER" id="PTHR34847">
    <property type="entry name" value="NODULATION PROTEIN U"/>
    <property type="match status" value="1"/>
</dbReference>
<accession>A0A176YLJ2</accession>
<dbReference type="AlphaFoldDB" id="A0A176YLJ2"/>
<evidence type="ECO:0000313" key="4">
    <source>
        <dbReference type="EMBL" id="OAF07451.1"/>
    </source>
</evidence>
<dbReference type="InterPro" id="IPR043129">
    <property type="entry name" value="ATPase_NBD"/>
</dbReference>
<feature type="domain" description="Carbamoyltransferase C-terminal" evidence="3">
    <location>
        <begin position="411"/>
        <end position="579"/>
    </location>
</feature>
<comment type="caution">
    <text evidence="4">The sequence shown here is derived from an EMBL/GenBank/DDBJ whole genome shotgun (WGS) entry which is preliminary data.</text>
</comment>
<sequence>MTAILGLNFNHADASAALILDGKVVAAVAEERFGRRVKHDPTFPEQAIRSVLAIGGVSVKDIDFIAVPRDTQQNRLSKALYVLQNPWHGAQAAMEHLRRANAEKGTADRVAEACGEAPGALRAKVVNVEHHIAHIASAYYCSPFEGVTAGFSYDASGDFVSAMAARCEGSRIEVLDRVSLPNSLGFFYTACCQYIGFDGFGEEYKVMGLAPYGENTYAEFMRELVISPDDGWFQLAPGWFGMHSGGVSGGMDDRNAIEMGLHYTDKWIEKLGAPRKRGEPLTQREHDIARSCQVRFEDVAMDCFQKLHDRVRSNQIAYAGGCALNGVANARLLRDTPFENVYLQPAASDDGLCIGAAMWAWHNVAGRSERFYMKHAYWGPEYPDSVIRRAAETSGFPVHQVSRAEVPEAAARLIRAGLVIGWYQGRSEWGPRALGNRSILGDPTRADVKDLINAKIKRRELFRPFAPTIVRHEVGKYFEQDVFSPFMMHVVKVRPEWREQLPGITHVDGTGRLQSIERETNPLYFDLIEAFGRQSGIPIVLNTSFNENEPIVDTPEQAVNCFVRTGLDALCLGNYIVAKPEHEALVREVCGLEEAAAG</sequence>
<dbReference type="Proteomes" id="UP000077173">
    <property type="component" value="Unassembled WGS sequence"/>
</dbReference>
<dbReference type="Gene3D" id="3.30.420.40">
    <property type="match status" value="2"/>
</dbReference>
<feature type="domain" description="Carbamoyltransferase" evidence="2">
    <location>
        <begin position="4"/>
        <end position="358"/>
    </location>
</feature>
<dbReference type="InterPro" id="IPR003696">
    <property type="entry name" value="Carbtransf_dom"/>
</dbReference>
<keyword evidence="4" id="KW-0808">Transferase</keyword>
<evidence type="ECO:0000259" key="3">
    <source>
        <dbReference type="Pfam" id="PF16861"/>
    </source>
</evidence>
<gene>
    <name evidence="4" type="ORF">AXW67_29970</name>
</gene>
<organism evidence="4 5">
    <name type="scientific">Bradyrhizobium neotropicale</name>
    <dbReference type="NCBI Taxonomy" id="1497615"/>
    <lineage>
        <taxon>Bacteria</taxon>
        <taxon>Pseudomonadati</taxon>
        <taxon>Pseudomonadota</taxon>
        <taxon>Alphaproteobacteria</taxon>
        <taxon>Hyphomicrobiales</taxon>
        <taxon>Nitrobacteraceae</taxon>
        <taxon>Bradyrhizobium</taxon>
    </lineage>
</organism>
<dbReference type="PANTHER" id="PTHR34847:SF1">
    <property type="entry name" value="NODULATION PROTEIN U"/>
    <property type="match status" value="1"/>
</dbReference>